<dbReference type="EMBL" id="MN448276">
    <property type="protein sequence ID" value="QFG74037.1"/>
    <property type="molecule type" value="Genomic_DNA"/>
</dbReference>
<protein>
    <submittedName>
        <fullName evidence="1">Uncharacterized protein</fullName>
    </submittedName>
</protein>
<organism evidence="1">
    <name type="scientific">Megaviridae environmental sample</name>
    <dbReference type="NCBI Taxonomy" id="1737588"/>
    <lineage>
        <taxon>Viruses</taxon>
        <taxon>Varidnaviria</taxon>
        <taxon>Bamfordvirae</taxon>
        <taxon>Nucleocytoviricota</taxon>
        <taxon>Megaviricetes</taxon>
        <taxon>Imitervirales</taxon>
        <taxon>Mimiviridae</taxon>
        <taxon>environmental samples</taxon>
    </lineage>
</organism>
<accession>A0A5J6VIV0</accession>
<name>A0A5J6VIV0_9VIRU</name>
<sequence length="443" mass="50916">MSDSACQRKHYLLLTEEKPNIDEIRVVMQAVDSPIDSTISNDDLTWSNEGGQFSWMLILTHFTVHIRLFKGRTSSLDYLLFNYTDETPNAGDALCVLESTKTTDKSSRNTSVFQRISKFTTFRKMFPQSKTIMIMFWLCSSKDCWETLTPTAEFGFRMYATLNVHLSIMRRDNIVDLTEQHNIRAFTTAEELVRCKNSMKEKKGNQSIKITPSHNTFQISLKLDKGKGRDAGRITNDPNVGLLCGLINCLNKLSIKSRYIIENHGITRDYFAKNPKNKLLYSLDGINIEFEGINNFNPPALEDSYFKPLEKPSEKDATIIYETISKDETIFSNHGGCALSYIKCPNGTRCVERKMHRPDIVFANRDEKKLLVIEGKMVSCISKAIDQLGEYIDDFINMLKQEYPDYRIEKGLCIMADSISEIDYDQPYPIKFVLDRNFKFVLV</sequence>
<evidence type="ECO:0000313" key="1">
    <source>
        <dbReference type="EMBL" id="QFG74037.1"/>
    </source>
</evidence>
<proteinExistence type="predicted"/>
<reference evidence="1" key="1">
    <citation type="journal article" date="2019" name="Philos. Trans. R. Soc. Lond., B, Biol. Sci.">
        <title>Targeted metagenomic recovery of four divergent viruses reveals shared and distinctive characteristics of giant viruses of marine eukaryotes.</title>
        <authorList>
            <person name="Needham D.M."/>
            <person name="Poirier C."/>
            <person name="Hehenberger E."/>
            <person name="Jimenez V."/>
            <person name="Swalwell J.E."/>
            <person name="Santoro A.E."/>
            <person name="Worden A.Z."/>
        </authorList>
    </citation>
    <scope>NUCLEOTIDE SEQUENCE</scope>
    <source>
        <strain evidence="1">OPacV-662</strain>
    </source>
</reference>